<organism evidence="1 2">
    <name type="scientific">Brassica cretica</name>
    <name type="common">Mustard</name>
    <dbReference type="NCBI Taxonomy" id="69181"/>
    <lineage>
        <taxon>Eukaryota</taxon>
        <taxon>Viridiplantae</taxon>
        <taxon>Streptophyta</taxon>
        <taxon>Embryophyta</taxon>
        <taxon>Tracheophyta</taxon>
        <taxon>Spermatophyta</taxon>
        <taxon>Magnoliopsida</taxon>
        <taxon>eudicotyledons</taxon>
        <taxon>Gunneridae</taxon>
        <taxon>Pentapetalae</taxon>
        <taxon>rosids</taxon>
        <taxon>malvids</taxon>
        <taxon>Brassicales</taxon>
        <taxon>Brassicaceae</taxon>
        <taxon>Brassiceae</taxon>
        <taxon>Brassica</taxon>
    </lineage>
</organism>
<proteinExistence type="predicted"/>
<keyword evidence="2" id="KW-1185">Reference proteome</keyword>
<dbReference type="Proteomes" id="UP000266723">
    <property type="component" value="Unassembled WGS sequence"/>
</dbReference>
<sequence>MMRQKSCVDKIRTYSKGSGGYKTAKLDYSSSSVAVSSGEKLVSGRKGRTKKEVAMMRQKSCVDKIRTYSKGSGGYKTAKYASVQTKLFLEVLYVTTLDI</sequence>
<accession>A0ABQ7A6V2</accession>
<comment type="caution">
    <text evidence="1">The sequence shown here is derived from an EMBL/GenBank/DDBJ whole genome shotgun (WGS) entry which is preliminary data.</text>
</comment>
<protein>
    <submittedName>
        <fullName evidence="1">Uncharacterized protein</fullName>
    </submittedName>
</protein>
<evidence type="ECO:0000313" key="1">
    <source>
        <dbReference type="EMBL" id="KAF3493414.1"/>
    </source>
</evidence>
<dbReference type="EMBL" id="QGKV02002055">
    <property type="protein sequence ID" value="KAF3493414.1"/>
    <property type="molecule type" value="Genomic_DNA"/>
</dbReference>
<reference evidence="1 2" key="1">
    <citation type="journal article" date="2020" name="BMC Genomics">
        <title>Intraspecific diversification of the crop wild relative Brassica cretica Lam. using demographic model selection.</title>
        <authorList>
            <person name="Kioukis A."/>
            <person name="Michalopoulou V.A."/>
            <person name="Briers L."/>
            <person name="Pirintsos S."/>
            <person name="Studholme D.J."/>
            <person name="Pavlidis P."/>
            <person name="Sarris P.F."/>
        </authorList>
    </citation>
    <scope>NUCLEOTIDE SEQUENCE [LARGE SCALE GENOMIC DNA]</scope>
    <source>
        <strain evidence="2">cv. PFS-1207/04</strain>
    </source>
</reference>
<name>A0ABQ7A6V2_BRACR</name>
<gene>
    <name evidence="1" type="ORF">DY000_02053849</name>
</gene>
<evidence type="ECO:0000313" key="2">
    <source>
        <dbReference type="Proteomes" id="UP000266723"/>
    </source>
</evidence>